<dbReference type="InterPro" id="IPR011004">
    <property type="entry name" value="Trimer_LpxA-like_sf"/>
</dbReference>
<evidence type="ECO:0000256" key="3">
    <source>
        <dbReference type="PIRSR" id="PIRSR620019-2"/>
    </source>
</evidence>
<accession>A0A2H9ULK7</accession>
<dbReference type="EMBL" id="PGOZ01000008">
    <property type="protein sequence ID" value="PJI32574.1"/>
    <property type="molecule type" value="Genomic_DNA"/>
</dbReference>
<gene>
    <name evidence="5" type="ORF">CU320_07940</name>
</gene>
<feature type="active site" description="Proton acceptor" evidence="2">
    <location>
        <position position="138"/>
    </location>
</feature>
<dbReference type="PANTHER" id="PTHR43300:SF7">
    <property type="entry name" value="UDP-N-ACETYLBACILLOSAMINE N-ACETYLTRANSFERASE"/>
    <property type="match status" value="1"/>
</dbReference>
<keyword evidence="5" id="KW-0808">Transferase</keyword>
<reference evidence="5 6" key="2">
    <citation type="submission" date="2017-12" db="EMBL/GenBank/DDBJ databases">
        <title>Revising the taxonomy of the Acinetobacter lwoffii group: the description of Acinetobacter pseudolwoffii sp. nov. and emended description of Acinetobacter lwoffii.</title>
        <authorList>
            <person name="Nemec A."/>
        </authorList>
    </citation>
    <scope>NUCLEOTIDE SEQUENCE [LARGE SCALE GENOMIC DNA]</scope>
    <source>
        <strain evidence="5 6">ANC 5347</strain>
    </source>
</reference>
<feature type="domain" description="PglD N-terminal" evidence="4">
    <location>
        <begin position="5"/>
        <end position="81"/>
    </location>
</feature>
<protein>
    <submittedName>
        <fullName evidence="5">Acetyltransferase</fullName>
    </submittedName>
</protein>
<dbReference type="AlphaFoldDB" id="A0A2H9ULK7"/>
<feature type="binding site" evidence="3">
    <location>
        <position position="147"/>
    </location>
    <ligand>
        <name>acetyl-CoA</name>
        <dbReference type="ChEBI" id="CHEBI:57288"/>
    </ligand>
</feature>
<dbReference type="Pfam" id="PF17836">
    <property type="entry name" value="PglD_N"/>
    <property type="match status" value="1"/>
</dbReference>
<comment type="caution">
    <text evidence="5">The sequence shown here is derived from an EMBL/GenBank/DDBJ whole genome shotgun (WGS) entry which is preliminary data.</text>
</comment>
<evidence type="ECO:0000256" key="1">
    <source>
        <dbReference type="ARBA" id="ARBA00007274"/>
    </source>
</evidence>
<dbReference type="InterPro" id="IPR041561">
    <property type="entry name" value="PglD_N"/>
</dbReference>
<evidence type="ECO:0000313" key="6">
    <source>
        <dbReference type="Proteomes" id="UP000242351"/>
    </source>
</evidence>
<sequence length="176" mass="19149">MPEKKLLILGAGGFGQTIAEVAELLGNWESISFVDDRWPEQQWAGCYPIVSNIQNLSLIKQQDFEAIIAVGNNQIRQKWQQLLLDLSIPLTTIIHPQTVIAPSAKIGQGVSIMAGCVIGTNTIIQDGAILNMGTLLDHDVVVEHFVHLSIGVKVASNNVIPTFSFLEVGSIIEHKS</sequence>
<evidence type="ECO:0000259" key="4">
    <source>
        <dbReference type="Pfam" id="PF17836"/>
    </source>
</evidence>
<evidence type="ECO:0000313" key="5">
    <source>
        <dbReference type="EMBL" id="PJI32574.1"/>
    </source>
</evidence>
<dbReference type="SUPFAM" id="SSF51161">
    <property type="entry name" value="Trimeric LpxA-like enzymes"/>
    <property type="match status" value="1"/>
</dbReference>
<name>A0A2H9ULK7_9GAMM</name>
<dbReference type="Gene3D" id="3.40.50.20">
    <property type="match status" value="1"/>
</dbReference>
<dbReference type="Gene3D" id="2.160.10.10">
    <property type="entry name" value="Hexapeptide repeat proteins"/>
    <property type="match status" value="1"/>
</dbReference>
<proteinExistence type="inferred from homology"/>
<evidence type="ECO:0000256" key="2">
    <source>
        <dbReference type="PIRSR" id="PIRSR620019-1"/>
    </source>
</evidence>
<dbReference type="PANTHER" id="PTHR43300">
    <property type="entry name" value="ACETYLTRANSFERASE"/>
    <property type="match status" value="1"/>
</dbReference>
<dbReference type="GO" id="GO:0016740">
    <property type="term" value="F:transferase activity"/>
    <property type="evidence" value="ECO:0007669"/>
    <property type="project" value="UniProtKB-KW"/>
</dbReference>
<dbReference type="InterPro" id="IPR020019">
    <property type="entry name" value="AcTrfase_PglD-like"/>
</dbReference>
<dbReference type="CDD" id="cd03360">
    <property type="entry name" value="LbH_AT_putative"/>
    <property type="match status" value="1"/>
</dbReference>
<comment type="similarity">
    <text evidence="1">Belongs to the transferase hexapeptide repeat family.</text>
</comment>
<feature type="binding site" evidence="3">
    <location>
        <position position="71"/>
    </location>
    <ligand>
        <name>substrate</name>
    </ligand>
</feature>
<feature type="site" description="Increases basicity of active site His" evidence="2">
    <location>
        <position position="139"/>
    </location>
</feature>
<dbReference type="InterPro" id="IPR050179">
    <property type="entry name" value="Trans_hexapeptide_repeat"/>
</dbReference>
<dbReference type="Proteomes" id="UP000242351">
    <property type="component" value="Unassembled WGS sequence"/>
</dbReference>
<dbReference type="RefSeq" id="WP_100357678.1">
    <property type="nucleotide sequence ID" value="NZ_PGOZ01000008.1"/>
</dbReference>
<reference evidence="5 6" key="1">
    <citation type="submission" date="2017-11" db="EMBL/GenBank/DDBJ databases">
        <authorList>
            <person name="Han C.G."/>
        </authorList>
    </citation>
    <scope>NUCLEOTIDE SEQUENCE [LARGE SCALE GENOMIC DNA]</scope>
    <source>
        <strain evidence="5 6">ANC 5347</strain>
    </source>
</reference>
<organism evidence="5 6">
    <name type="scientific">Acinetobacter pseudolwoffii</name>
    <dbReference type="NCBI Taxonomy" id="2053287"/>
    <lineage>
        <taxon>Bacteria</taxon>
        <taxon>Pseudomonadati</taxon>
        <taxon>Pseudomonadota</taxon>
        <taxon>Gammaproteobacteria</taxon>
        <taxon>Moraxellales</taxon>
        <taxon>Moraxellaceae</taxon>
        <taxon>Acinetobacter</taxon>
    </lineage>
</organism>